<proteinExistence type="predicted"/>
<name>A0ACC3ABP9_9EURO</name>
<dbReference type="Proteomes" id="UP001172386">
    <property type="component" value="Unassembled WGS sequence"/>
</dbReference>
<keyword evidence="2" id="KW-1185">Reference proteome</keyword>
<gene>
    <name evidence="1" type="ORF">H2198_003265</name>
</gene>
<comment type="caution">
    <text evidence="1">The sequence shown here is derived from an EMBL/GenBank/DDBJ whole genome shotgun (WGS) entry which is preliminary data.</text>
</comment>
<evidence type="ECO:0000313" key="1">
    <source>
        <dbReference type="EMBL" id="KAJ9659123.1"/>
    </source>
</evidence>
<sequence>MVEKIQIAHIPDDLPIYVACYKDVQNASFLKQQLLAGNQVYNYAFVDATTILSRQHLLAAAFRALNDHIHDRLKSNNVHSEIVVCLSSNNNIGDAFRRFGIQDSTKDLVIVKVGLSPEFASESVEGHLKDAIEGTPVPFDDAFLRQTCDLDKLRKTYKLGKPQQGKTVMNGNGGHATDERSDIEVQVLGLMALRGAT</sequence>
<organism evidence="1 2">
    <name type="scientific">Neophaeococcomyces mojaviensis</name>
    <dbReference type="NCBI Taxonomy" id="3383035"/>
    <lineage>
        <taxon>Eukaryota</taxon>
        <taxon>Fungi</taxon>
        <taxon>Dikarya</taxon>
        <taxon>Ascomycota</taxon>
        <taxon>Pezizomycotina</taxon>
        <taxon>Eurotiomycetes</taxon>
        <taxon>Chaetothyriomycetidae</taxon>
        <taxon>Chaetothyriales</taxon>
        <taxon>Chaetothyriales incertae sedis</taxon>
        <taxon>Neophaeococcomyces</taxon>
    </lineage>
</organism>
<reference evidence="1" key="1">
    <citation type="submission" date="2022-10" db="EMBL/GenBank/DDBJ databases">
        <title>Culturing micro-colonial fungi from biological soil crusts in the Mojave desert and describing Neophaeococcomyces mojavensis, and introducing the new genera and species Taxawa tesnikishii.</title>
        <authorList>
            <person name="Kurbessoian T."/>
            <person name="Stajich J.E."/>
        </authorList>
    </citation>
    <scope>NUCLEOTIDE SEQUENCE</scope>
    <source>
        <strain evidence="1">JES_112</strain>
    </source>
</reference>
<dbReference type="EMBL" id="JAPDRQ010000043">
    <property type="protein sequence ID" value="KAJ9659123.1"/>
    <property type="molecule type" value="Genomic_DNA"/>
</dbReference>
<protein>
    <submittedName>
        <fullName evidence="1">Uncharacterized protein</fullName>
    </submittedName>
</protein>
<evidence type="ECO:0000313" key="2">
    <source>
        <dbReference type="Proteomes" id="UP001172386"/>
    </source>
</evidence>
<accession>A0ACC3ABP9</accession>